<dbReference type="Proteomes" id="UP001246858">
    <property type="component" value="Unassembled WGS sequence"/>
</dbReference>
<name>A0ACC6L1V2_9SPHI</name>
<keyword evidence="1" id="KW-0456">Lyase</keyword>
<reference evidence="1" key="1">
    <citation type="submission" date="2023-07" db="EMBL/GenBank/DDBJ databases">
        <title>Sorghum-associated microbial communities from plants grown in Nebraska, USA.</title>
        <authorList>
            <person name="Schachtman D."/>
        </authorList>
    </citation>
    <scope>NUCLEOTIDE SEQUENCE</scope>
    <source>
        <strain evidence="1">2697</strain>
    </source>
</reference>
<keyword evidence="2" id="KW-1185">Reference proteome</keyword>
<comment type="caution">
    <text evidence="1">The sequence shown here is derived from an EMBL/GenBank/DDBJ whole genome shotgun (WGS) entry which is preliminary data.</text>
</comment>
<gene>
    <name evidence="1" type="ORF">J2X78_004205</name>
</gene>
<sequence length="684" mass="77525">MKKLLLICVLLLAVMVPRLAKAQLSASREIIMTRIVMDLAKAGRNADKIAAANLAAMQTNGSWKDVPYADQSITNWMPNEHLLKMQSLIVAYLNKDSKFYGDEKVFEVISKAFGYWYAQDPKSSNWWHNEIATPQALGEMLIMMRYGKQKLDADLEGRLIERMKRGDVEQQTGANKTDVALHYFYRALLSNDEALLSFSVQELFDPIRFVHYGEGLQYDYSYLQHGPQLQISSYGAVFITGILKLADYVRNTPYAMSAEKLAMFSKYYRESYLKAIRGSYMDFNVEGRGVSRPGILGKQKEKSRLEVAKRIDPEHLQDWDNAIARTDSTQSASYKVEAWHRHFWSGDYTQHLRPAYSFNVRMVSGRTKRSEAGNGENLLGRYLSDGATNIQLRGPEYYNIMPVWEWDKIPGTTSRDYVQDRPLTKFWGEQGSNAFAGGVSDGVYGASAYALDYDSLQAKKAWLFFDKEIVCLGAGINSSTPEHITTTLNQCWLNGEVSENADWIWHDGVGYYFPEGGDRKLSKETQKGNWYHINQSHSKKELSGKVFKLWLDHGSRPENAHYAYLVLPGIAKPAEMKKFNPSVIQIVSNTAALQAVYHQQLDLLQAIFYEAGTLKLPALEISVDKPCALMLSKLNGKQVVRVADPLQKEQIFQITLKDLKTGRIRNHNVELPQKGFAGSTVVLK</sequence>
<evidence type="ECO:0000313" key="2">
    <source>
        <dbReference type="Proteomes" id="UP001246858"/>
    </source>
</evidence>
<protein>
    <submittedName>
        <fullName evidence="1">Chondroitin AC lyase</fullName>
        <ecNumber evidence="1">4.2.2.5</ecNumber>
    </submittedName>
</protein>
<dbReference type="EMBL" id="JAVDTF010000004">
    <property type="protein sequence ID" value="MDR6785620.1"/>
    <property type="molecule type" value="Genomic_DNA"/>
</dbReference>
<accession>A0ACC6L1V2</accession>
<dbReference type="EC" id="4.2.2.5" evidence="1"/>
<proteinExistence type="predicted"/>
<organism evidence="1 2">
    <name type="scientific">Pedobacter africanus</name>
    <dbReference type="NCBI Taxonomy" id="151894"/>
    <lineage>
        <taxon>Bacteria</taxon>
        <taxon>Pseudomonadati</taxon>
        <taxon>Bacteroidota</taxon>
        <taxon>Sphingobacteriia</taxon>
        <taxon>Sphingobacteriales</taxon>
        <taxon>Sphingobacteriaceae</taxon>
        <taxon>Pedobacter</taxon>
    </lineage>
</organism>
<evidence type="ECO:0000313" key="1">
    <source>
        <dbReference type="EMBL" id="MDR6785620.1"/>
    </source>
</evidence>